<protein>
    <submittedName>
        <fullName evidence="1">Uncharacterized protein</fullName>
    </submittedName>
</protein>
<gene>
    <name evidence="1" type="ORF">ERS852569_03524</name>
</gene>
<reference evidence="1 2" key="1">
    <citation type="submission" date="2015-09" db="EMBL/GenBank/DDBJ databases">
        <authorList>
            <consortium name="Pathogen Informatics"/>
        </authorList>
    </citation>
    <scope>NUCLEOTIDE SEQUENCE [LARGE SCALE GENOMIC DNA]</scope>
    <source>
        <strain evidence="1 2">2789STDY5834957</strain>
    </source>
</reference>
<dbReference type="RefSeq" id="WP_055060563.1">
    <property type="nucleotide sequence ID" value="NZ_CZBP01000039.1"/>
</dbReference>
<dbReference type="AlphaFoldDB" id="A0A174W559"/>
<dbReference type="EMBL" id="CZBP01000039">
    <property type="protein sequence ID" value="CUQ38239.1"/>
    <property type="molecule type" value="Genomic_DNA"/>
</dbReference>
<name>A0A174W559_9FIRM</name>
<proteinExistence type="predicted"/>
<evidence type="ECO:0000313" key="2">
    <source>
        <dbReference type="Proteomes" id="UP000095762"/>
    </source>
</evidence>
<evidence type="ECO:0000313" key="1">
    <source>
        <dbReference type="EMBL" id="CUQ38239.1"/>
    </source>
</evidence>
<sequence length="259" mass="30060">MRKEFITATEVRGTETYSTIYAFNIYDESIDLQEAVKKAAAAYINTDAGYKVYQHNCQCFNWGDFFLYVPNSFLKLFGFEKEFSDITQADVNFDEQLASEQDLKFSDEKWAILKKELFMNGTESLTDFIGDKVPDDNDTVDNLLDQIAEQMPDEELYKFYEKYCLEQQLASKWKTQQLIRRINDVAALIPSSEELELDHFDDIEINGEDVSGWFALSCNGSCTHTINEFLKPIITDDEIEKYDIDVRKIFDDLHVVYCG</sequence>
<dbReference type="Proteomes" id="UP000095762">
    <property type="component" value="Unassembled WGS sequence"/>
</dbReference>
<accession>A0A174W559</accession>
<organism evidence="1 2">
    <name type="scientific">Blautia obeum</name>
    <dbReference type="NCBI Taxonomy" id="40520"/>
    <lineage>
        <taxon>Bacteria</taxon>
        <taxon>Bacillati</taxon>
        <taxon>Bacillota</taxon>
        <taxon>Clostridia</taxon>
        <taxon>Lachnospirales</taxon>
        <taxon>Lachnospiraceae</taxon>
        <taxon>Blautia</taxon>
    </lineage>
</organism>